<dbReference type="Proteomes" id="UP000309133">
    <property type="component" value="Unassembled WGS sequence"/>
</dbReference>
<comment type="caution">
    <text evidence="1">The sequence shown here is derived from an EMBL/GenBank/DDBJ whole genome shotgun (WGS) entry which is preliminary data.</text>
</comment>
<accession>A0A4S4FF47</accession>
<name>A0A4S4FF47_9MICO</name>
<dbReference type="OrthoDB" id="5120662at2"/>
<evidence type="ECO:0008006" key="3">
    <source>
        <dbReference type="Google" id="ProtNLM"/>
    </source>
</evidence>
<proteinExistence type="predicted"/>
<dbReference type="AlphaFoldDB" id="A0A4S4FF47"/>
<dbReference type="EMBL" id="SSSM01000006">
    <property type="protein sequence ID" value="THG28810.1"/>
    <property type="molecule type" value="Genomic_DNA"/>
</dbReference>
<sequence length="66" mass="7397">MSCTQLNNGLWRITRDSGQVLGYVEHIENGALPRFQAKRLASTGRSFVAAGEFWSFDDAVDCLRFS</sequence>
<organism evidence="1 2">
    <name type="scientific">Naasia lichenicola</name>
    <dbReference type="NCBI Taxonomy" id="2565933"/>
    <lineage>
        <taxon>Bacteria</taxon>
        <taxon>Bacillati</taxon>
        <taxon>Actinomycetota</taxon>
        <taxon>Actinomycetes</taxon>
        <taxon>Micrococcales</taxon>
        <taxon>Microbacteriaceae</taxon>
        <taxon>Naasia</taxon>
    </lineage>
</organism>
<reference evidence="1 2" key="1">
    <citation type="submission" date="2019-04" db="EMBL/GenBank/DDBJ databases">
        <authorList>
            <person name="Jiang L."/>
        </authorList>
    </citation>
    <scope>NUCLEOTIDE SEQUENCE [LARGE SCALE GENOMIC DNA]</scope>
    <source>
        <strain evidence="1 2">YIM 131853</strain>
    </source>
</reference>
<protein>
    <recommendedName>
        <fullName evidence="3">DNA mismatch repair protein</fullName>
    </recommendedName>
</protein>
<keyword evidence="2" id="KW-1185">Reference proteome</keyword>
<gene>
    <name evidence="1" type="ORF">E6C64_17725</name>
</gene>
<evidence type="ECO:0000313" key="2">
    <source>
        <dbReference type="Proteomes" id="UP000309133"/>
    </source>
</evidence>
<evidence type="ECO:0000313" key="1">
    <source>
        <dbReference type="EMBL" id="THG28810.1"/>
    </source>
</evidence>